<dbReference type="AlphaFoldDB" id="A0A4Y2T6U7"/>
<dbReference type="Pfam" id="PF13358">
    <property type="entry name" value="DDE_3"/>
    <property type="match status" value="1"/>
</dbReference>
<dbReference type="GO" id="GO:0003677">
    <property type="term" value="F:DNA binding"/>
    <property type="evidence" value="ECO:0007669"/>
    <property type="project" value="InterPro"/>
</dbReference>
<dbReference type="PANTHER" id="PTHR23022">
    <property type="entry name" value="TRANSPOSABLE ELEMENT-RELATED"/>
    <property type="match status" value="1"/>
</dbReference>
<keyword evidence="5" id="KW-1185">Reference proteome</keyword>
<evidence type="ECO:0000259" key="3">
    <source>
        <dbReference type="Pfam" id="PF13358"/>
    </source>
</evidence>
<dbReference type="InterPro" id="IPR052338">
    <property type="entry name" value="Transposase_5"/>
</dbReference>
<dbReference type="Gene3D" id="3.30.420.10">
    <property type="entry name" value="Ribonuclease H-like superfamily/Ribonuclease H"/>
    <property type="match status" value="1"/>
</dbReference>
<dbReference type="Proteomes" id="UP000499080">
    <property type="component" value="Unassembled WGS sequence"/>
</dbReference>
<dbReference type="PANTHER" id="PTHR23022:SF135">
    <property type="entry name" value="SI:DKEY-77F5.3"/>
    <property type="match status" value="1"/>
</dbReference>
<dbReference type="GO" id="GO:0015074">
    <property type="term" value="P:DNA integration"/>
    <property type="evidence" value="ECO:0007669"/>
    <property type="project" value="InterPro"/>
</dbReference>
<organism evidence="4 5">
    <name type="scientific">Araneus ventricosus</name>
    <name type="common">Orbweaver spider</name>
    <name type="synonym">Epeira ventricosa</name>
    <dbReference type="NCBI Taxonomy" id="182803"/>
    <lineage>
        <taxon>Eukaryota</taxon>
        <taxon>Metazoa</taxon>
        <taxon>Ecdysozoa</taxon>
        <taxon>Arthropoda</taxon>
        <taxon>Chelicerata</taxon>
        <taxon>Arachnida</taxon>
        <taxon>Araneae</taxon>
        <taxon>Araneomorphae</taxon>
        <taxon>Entelegynae</taxon>
        <taxon>Araneoidea</taxon>
        <taxon>Araneidae</taxon>
        <taxon>Araneus</taxon>
    </lineage>
</organism>
<dbReference type="Pfam" id="PF01498">
    <property type="entry name" value="HTH_Tnp_Tc3_2"/>
    <property type="match status" value="1"/>
</dbReference>
<evidence type="ECO:0000256" key="1">
    <source>
        <dbReference type="SAM" id="MobiDB-lite"/>
    </source>
</evidence>
<evidence type="ECO:0000313" key="4">
    <source>
        <dbReference type="EMBL" id="GBN94865.1"/>
    </source>
</evidence>
<evidence type="ECO:0000313" key="5">
    <source>
        <dbReference type="Proteomes" id="UP000499080"/>
    </source>
</evidence>
<dbReference type="InterPro" id="IPR038717">
    <property type="entry name" value="Tc1-like_DDE_dom"/>
</dbReference>
<sequence length="276" mass="31457">MHVCVGGASRETGLISERKFQDTGSIERKPGQGRPRATTATEDRYLSIIARRKRGDTASQLSRDLYAATGTSVSRVTVSKILHETGLFARRPAVCVPLTSTNRIVRLAWCREHRDWSMDQWATVLFTDESRFSLNTDSRPTFIWREPGTRYLPSNVHEIDHYGEGGLMVWAGIMLDGRTSLHVFERGTVTGVRYRDGILEPYVRLFRGAVGPEFILMDDNARPHRALLVDEFPESEDIRRMDWPARSPDRNPIEHVWDALGRAIATRNPLREPSRK</sequence>
<dbReference type="InterPro" id="IPR036397">
    <property type="entry name" value="RNaseH_sf"/>
</dbReference>
<dbReference type="OrthoDB" id="9996331at2759"/>
<name>A0A4Y2T6U7_ARAVE</name>
<dbReference type="InterPro" id="IPR002492">
    <property type="entry name" value="Transposase_Tc1-like"/>
</dbReference>
<reference evidence="4 5" key="1">
    <citation type="journal article" date="2019" name="Sci. Rep.">
        <title>Orb-weaving spider Araneus ventricosus genome elucidates the spidroin gene catalogue.</title>
        <authorList>
            <person name="Kono N."/>
            <person name="Nakamura H."/>
            <person name="Ohtoshi R."/>
            <person name="Moran D.A.P."/>
            <person name="Shinohara A."/>
            <person name="Yoshida Y."/>
            <person name="Fujiwara M."/>
            <person name="Mori M."/>
            <person name="Tomita M."/>
            <person name="Arakawa K."/>
        </authorList>
    </citation>
    <scope>NUCLEOTIDE SEQUENCE [LARGE SCALE GENOMIC DNA]</scope>
</reference>
<gene>
    <name evidence="4" type="primary">TCB2_95</name>
    <name evidence="4" type="ORF">AVEN_212007_1</name>
</gene>
<feature type="domain" description="Transposase Tc1-like" evidence="2">
    <location>
        <begin position="43"/>
        <end position="115"/>
    </location>
</feature>
<dbReference type="GO" id="GO:0006313">
    <property type="term" value="P:DNA transposition"/>
    <property type="evidence" value="ECO:0007669"/>
    <property type="project" value="InterPro"/>
</dbReference>
<dbReference type="EMBL" id="BGPR01025724">
    <property type="protein sequence ID" value="GBN94865.1"/>
    <property type="molecule type" value="Genomic_DNA"/>
</dbReference>
<comment type="caution">
    <text evidence="4">The sequence shown here is derived from an EMBL/GenBank/DDBJ whole genome shotgun (WGS) entry which is preliminary data.</text>
</comment>
<accession>A0A4Y2T6U7</accession>
<feature type="region of interest" description="Disordered" evidence="1">
    <location>
        <begin position="16"/>
        <end position="40"/>
    </location>
</feature>
<feature type="compositionally biased region" description="Basic and acidic residues" evidence="1">
    <location>
        <begin position="16"/>
        <end position="30"/>
    </location>
</feature>
<proteinExistence type="predicted"/>
<protein>
    <submittedName>
        <fullName evidence="4">Transposable element Tcb2 transposase</fullName>
    </submittedName>
</protein>
<feature type="domain" description="Tc1-like transposase DDE" evidence="3">
    <location>
        <begin position="124"/>
        <end position="267"/>
    </location>
</feature>
<evidence type="ECO:0000259" key="2">
    <source>
        <dbReference type="Pfam" id="PF01498"/>
    </source>
</evidence>